<dbReference type="RefSeq" id="WP_317505646.1">
    <property type="nucleotide sequence ID" value="NZ_JAWLKI010000038.1"/>
</dbReference>
<gene>
    <name evidence="1" type="ORF">R3P94_21950</name>
</gene>
<reference evidence="1 2" key="1">
    <citation type="submission" date="2023-10" db="EMBL/GenBank/DDBJ databases">
        <title>Development of a sustainable strategy for remediation of hydrocarbon-contaminated territories based on the waste exchange concept.</title>
        <authorList>
            <person name="Krivoruchko A."/>
        </authorList>
    </citation>
    <scope>NUCLEOTIDE SEQUENCE [LARGE SCALE GENOMIC DNA]</scope>
    <source>
        <strain evidence="1 2">IEGM 1266</strain>
    </source>
</reference>
<proteinExistence type="predicted"/>
<protein>
    <recommendedName>
        <fullName evidence="3">PD-(D/E)XK endonuclease-like domain-containing protein</fullName>
    </recommendedName>
</protein>
<dbReference type="EMBL" id="JAWLKI010000038">
    <property type="protein sequence ID" value="MDV6309935.1"/>
    <property type="molecule type" value="Genomic_DNA"/>
</dbReference>
<dbReference type="Proteomes" id="UP001185779">
    <property type="component" value="Unassembled WGS sequence"/>
</dbReference>
<dbReference type="Gene3D" id="3.90.320.10">
    <property type="match status" value="1"/>
</dbReference>
<evidence type="ECO:0000313" key="1">
    <source>
        <dbReference type="EMBL" id="MDV6309935.1"/>
    </source>
</evidence>
<organism evidence="1 2">
    <name type="scientific">Gordonia amicalis</name>
    <dbReference type="NCBI Taxonomy" id="89053"/>
    <lineage>
        <taxon>Bacteria</taxon>
        <taxon>Bacillati</taxon>
        <taxon>Actinomycetota</taxon>
        <taxon>Actinomycetes</taxon>
        <taxon>Mycobacteriales</taxon>
        <taxon>Gordoniaceae</taxon>
        <taxon>Gordonia</taxon>
    </lineage>
</organism>
<accession>A0ABU4DJK0</accession>
<evidence type="ECO:0008006" key="3">
    <source>
        <dbReference type="Google" id="ProtNLM"/>
    </source>
</evidence>
<comment type="caution">
    <text evidence="1">The sequence shown here is derived from an EMBL/GenBank/DDBJ whole genome shotgun (WGS) entry which is preliminary data.</text>
</comment>
<dbReference type="InterPro" id="IPR011604">
    <property type="entry name" value="PDDEXK-like_dom_sf"/>
</dbReference>
<sequence length="257" mass="28340">MTDLLADLKALIVDGAKEDDRSQQKTLGPSEVGHPCLRKLAYGLLQTPKSNSYGDPLPSVVGTGAHSRMEEFARRANARLGRTRWLPEFKVTVREGHTGTCDLVDLDTMTAIDWKFPGTSGMAKYSSKGPSEQYHMQAHLYGRGLRNVGIPIERVAIAFIPRGGQLKHSHLWTEPYNDALVDSMLNTIDDTLALIEGYGMREHLDEISRIPVTTQDCWLCPYHRAVPAGPHQCNGDKPLRPADAGVIETSVAELLGR</sequence>
<evidence type="ECO:0000313" key="2">
    <source>
        <dbReference type="Proteomes" id="UP001185779"/>
    </source>
</evidence>
<name>A0ABU4DJK0_9ACTN</name>
<keyword evidence="2" id="KW-1185">Reference proteome</keyword>